<proteinExistence type="predicted"/>
<protein>
    <submittedName>
        <fullName evidence="3">Uncharacterized protein</fullName>
    </submittedName>
</protein>
<dbReference type="VEuPathDB" id="VectorBase:GBRI005328"/>
<feature type="transmembrane region" description="Helical" evidence="2">
    <location>
        <begin position="6"/>
        <end position="23"/>
    </location>
</feature>
<sequence>MDTTSLSFYYLLILACVACVACGKGMHITNKAHHNSRANNRNKHKKKKKQRLQQQICTVHLFQAENMINCKPIHAQSIREKSTIKSKVSFRRVCTLAGNDLLPLNDKPKKRMKCILMQIVRELRISIGEIQRRKRIKKGPADRKAQREKSIEFSGIPKKL</sequence>
<keyword evidence="2" id="KW-0812">Transmembrane</keyword>
<name>A0A1A9W3S4_9MUSC</name>
<reference evidence="4" key="1">
    <citation type="submission" date="2014-03" db="EMBL/GenBank/DDBJ databases">
        <authorList>
            <person name="Aksoy S."/>
            <person name="Warren W."/>
            <person name="Wilson R.K."/>
        </authorList>
    </citation>
    <scope>NUCLEOTIDE SEQUENCE [LARGE SCALE GENOMIC DNA]</scope>
    <source>
        <strain evidence="4">IAEA</strain>
    </source>
</reference>
<dbReference type="Proteomes" id="UP000091820">
    <property type="component" value="Unassembled WGS sequence"/>
</dbReference>
<dbReference type="EnsemblMetazoa" id="GBRI005328-RA">
    <property type="protein sequence ID" value="GBRI005328-PA"/>
    <property type="gene ID" value="GBRI005328"/>
</dbReference>
<feature type="compositionally biased region" description="Basic and acidic residues" evidence="1">
    <location>
        <begin position="139"/>
        <end position="151"/>
    </location>
</feature>
<evidence type="ECO:0000313" key="3">
    <source>
        <dbReference type="EnsemblMetazoa" id="GBRI005328-PA"/>
    </source>
</evidence>
<reference evidence="3" key="2">
    <citation type="submission" date="2020-05" db="UniProtKB">
        <authorList>
            <consortium name="EnsemblMetazoa"/>
        </authorList>
    </citation>
    <scope>IDENTIFICATION</scope>
    <source>
        <strain evidence="3">IAEA</strain>
    </source>
</reference>
<evidence type="ECO:0000256" key="1">
    <source>
        <dbReference type="SAM" id="MobiDB-lite"/>
    </source>
</evidence>
<keyword evidence="2" id="KW-0472">Membrane</keyword>
<keyword evidence="4" id="KW-1185">Reference proteome</keyword>
<evidence type="ECO:0000313" key="4">
    <source>
        <dbReference type="Proteomes" id="UP000091820"/>
    </source>
</evidence>
<accession>A0A1A9W3S4</accession>
<feature type="region of interest" description="Disordered" evidence="1">
    <location>
        <begin position="136"/>
        <end position="160"/>
    </location>
</feature>
<evidence type="ECO:0000256" key="2">
    <source>
        <dbReference type="SAM" id="Phobius"/>
    </source>
</evidence>
<dbReference type="AlphaFoldDB" id="A0A1A9W3S4"/>
<keyword evidence="2" id="KW-1133">Transmembrane helix</keyword>
<organism evidence="3 4">
    <name type="scientific">Glossina brevipalpis</name>
    <dbReference type="NCBI Taxonomy" id="37001"/>
    <lineage>
        <taxon>Eukaryota</taxon>
        <taxon>Metazoa</taxon>
        <taxon>Ecdysozoa</taxon>
        <taxon>Arthropoda</taxon>
        <taxon>Hexapoda</taxon>
        <taxon>Insecta</taxon>
        <taxon>Pterygota</taxon>
        <taxon>Neoptera</taxon>
        <taxon>Endopterygota</taxon>
        <taxon>Diptera</taxon>
        <taxon>Brachycera</taxon>
        <taxon>Muscomorpha</taxon>
        <taxon>Hippoboscoidea</taxon>
        <taxon>Glossinidae</taxon>
        <taxon>Glossina</taxon>
    </lineage>
</organism>